<dbReference type="SUPFAM" id="SSF51246">
    <property type="entry name" value="Rudiment single hybrid motif"/>
    <property type="match status" value="1"/>
</dbReference>
<evidence type="ECO:0000256" key="4">
    <source>
        <dbReference type="ARBA" id="ARBA00013255"/>
    </source>
</evidence>
<feature type="domain" description="ATP-grasp" evidence="17">
    <location>
        <begin position="110"/>
        <end position="309"/>
    </location>
</feature>
<evidence type="ECO:0000256" key="3">
    <source>
        <dbReference type="ARBA" id="ARBA00005174"/>
    </source>
</evidence>
<dbReference type="PANTHER" id="PTHR43472:SF1">
    <property type="entry name" value="PHOSPHORIBOSYLAMINE--GLYCINE LIGASE, CHLOROPLASTIC"/>
    <property type="match status" value="1"/>
</dbReference>
<gene>
    <name evidence="14 18" type="primary">purD</name>
    <name evidence="18" type="ORF">HFQ13_12095</name>
</gene>
<evidence type="ECO:0000256" key="8">
    <source>
        <dbReference type="ARBA" id="ARBA00022755"/>
    </source>
</evidence>
<dbReference type="InterPro" id="IPR011054">
    <property type="entry name" value="Rudment_hybrid_motif"/>
</dbReference>
<evidence type="ECO:0000256" key="9">
    <source>
        <dbReference type="ARBA" id="ARBA00022840"/>
    </source>
</evidence>
<keyword evidence="10" id="KW-0464">Manganese</keyword>
<evidence type="ECO:0000256" key="10">
    <source>
        <dbReference type="ARBA" id="ARBA00023211"/>
    </source>
</evidence>
<evidence type="ECO:0000256" key="11">
    <source>
        <dbReference type="ARBA" id="ARBA00038345"/>
    </source>
</evidence>
<dbReference type="EMBL" id="JAAXYO010000180">
    <property type="protein sequence ID" value="MBU2788932.1"/>
    <property type="molecule type" value="Genomic_DNA"/>
</dbReference>
<dbReference type="EC" id="6.3.4.13" evidence="4 14"/>
<dbReference type="GO" id="GO:0009113">
    <property type="term" value="P:purine nucleobase biosynthetic process"/>
    <property type="evidence" value="ECO:0007669"/>
    <property type="project" value="InterPro"/>
</dbReference>
<dbReference type="InterPro" id="IPR020559">
    <property type="entry name" value="PRibGlycinamide_synth_CS"/>
</dbReference>
<reference evidence="18" key="1">
    <citation type="journal article" date="2021" name="ISME J.">
        <title>Genomic evolution of the class Acidithiobacillia: deep-branching Proteobacteria living in extreme acidic conditions.</title>
        <authorList>
            <person name="Moya-Beltran A."/>
            <person name="Beard S."/>
            <person name="Rojas-Villalobos C."/>
            <person name="Issotta F."/>
            <person name="Gallardo Y."/>
            <person name="Ulloa R."/>
            <person name="Giaveno A."/>
            <person name="Degli Esposti M."/>
            <person name="Johnson D.B."/>
            <person name="Quatrini R."/>
        </authorList>
    </citation>
    <scope>NUCLEOTIDE SEQUENCE</scope>
    <source>
        <strain evidence="18">VAN18-1</strain>
    </source>
</reference>
<evidence type="ECO:0000256" key="14">
    <source>
        <dbReference type="HAMAP-Rule" id="MF_00138"/>
    </source>
</evidence>
<dbReference type="Gene3D" id="3.30.470.20">
    <property type="entry name" value="ATP-grasp fold, B domain"/>
    <property type="match status" value="1"/>
</dbReference>
<evidence type="ECO:0000256" key="13">
    <source>
        <dbReference type="ARBA" id="ARBA00042864"/>
    </source>
</evidence>
<evidence type="ECO:0000256" key="16">
    <source>
        <dbReference type="SAM" id="MobiDB-lite"/>
    </source>
</evidence>
<dbReference type="Pfam" id="PF02843">
    <property type="entry name" value="GARS_C"/>
    <property type="match status" value="1"/>
</dbReference>
<dbReference type="GO" id="GO:0005524">
    <property type="term" value="F:ATP binding"/>
    <property type="evidence" value="ECO:0007669"/>
    <property type="project" value="UniProtKB-UniRule"/>
</dbReference>
<dbReference type="InterPro" id="IPR016185">
    <property type="entry name" value="PreATP-grasp_dom_sf"/>
</dbReference>
<dbReference type="PROSITE" id="PS00184">
    <property type="entry name" value="GARS"/>
    <property type="match status" value="1"/>
</dbReference>
<dbReference type="Gene3D" id="3.30.1490.20">
    <property type="entry name" value="ATP-grasp fold, A domain"/>
    <property type="match status" value="1"/>
</dbReference>
<keyword evidence="9 15" id="KW-0067">ATP-binding</keyword>
<comment type="catalytic activity">
    <reaction evidence="14">
        <text>5-phospho-beta-D-ribosylamine + glycine + ATP = N(1)-(5-phospho-beta-D-ribosyl)glycinamide + ADP + phosphate + H(+)</text>
        <dbReference type="Rhea" id="RHEA:17453"/>
        <dbReference type="ChEBI" id="CHEBI:15378"/>
        <dbReference type="ChEBI" id="CHEBI:30616"/>
        <dbReference type="ChEBI" id="CHEBI:43474"/>
        <dbReference type="ChEBI" id="CHEBI:57305"/>
        <dbReference type="ChEBI" id="CHEBI:58681"/>
        <dbReference type="ChEBI" id="CHEBI:143788"/>
        <dbReference type="ChEBI" id="CHEBI:456216"/>
        <dbReference type="EC" id="6.3.4.13"/>
    </reaction>
</comment>
<keyword evidence="5 14" id="KW-0436">Ligase</keyword>
<dbReference type="SMART" id="SM01210">
    <property type="entry name" value="GARS_C"/>
    <property type="match status" value="1"/>
</dbReference>
<dbReference type="InterPro" id="IPR020562">
    <property type="entry name" value="PRibGlycinamide_synth_N"/>
</dbReference>
<comment type="caution">
    <text evidence="18">The sequence shown here is derived from an EMBL/GenBank/DDBJ whole genome shotgun (WGS) entry which is preliminary data.</text>
</comment>
<comment type="pathway">
    <text evidence="3 14">Purine metabolism; IMP biosynthesis via de novo pathway; N(1)-(5-phospho-D-ribosyl)glycinamide from 5-phospho-alpha-D-ribose 1-diphosphate: step 2/2.</text>
</comment>
<comment type="cofactor">
    <cofactor evidence="1">
        <name>Mn(2+)</name>
        <dbReference type="ChEBI" id="CHEBI:29035"/>
    </cofactor>
</comment>
<evidence type="ECO:0000313" key="19">
    <source>
        <dbReference type="Proteomes" id="UP001197378"/>
    </source>
</evidence>
<dbReference type="InterPro" id="IPR020561">
    <property type="entry name" value="PRibGlycinamid_synth_ATP-grasp"/>
</dbReference>
<evidence type="ECO:0000256" key="12">
    <source>
        <dbReference type="ARBA" id="ARBA00042242"/>
    </source>
</evidence>
<evidence type="ECO:0000256" key="7">
    <source>
        <dbReference type="ARBA" id="ARBA00022741"/>
    </source>
</evidence>
<dbReference type="GO" id="GO:0004637">
    <property type="term" value="F:phosphoribosylamine-glycine ligase activity"/>
    <property type="evidence" value="ECO:0007669"/>
    <property type="project" value="UniProtKB-UniRule"/>
</dbReference>
<sequence>MQKIMVLGGGGREHAIAWKLAQSAEVAEVICVPGNPGTAEEPKCRNLDLSPVISADVVAAAHAAGVSLVVIGPEAPLVAGVADALRRSGIAVFGPNAAAARLEGSKAFAKEFMERHGIPTAAYGRFTAFGPGQEFLQTCALPIVVKADGLASGKGVVIAQTRAEAEEALQRFLAWGPVLLEEFLEGEEASFIAILSDGQVLPLAGSQDHKRLRDGDEGPNTGGMGAYSPTPVLDTAMSERVRREIMQPMARALQQEGLSYRGFLYAGLMMTASGPKVLEFNCRLGDPETQPLLFRLRSDLYPVLQAAASADPLPATLDWDPRTALCVVLAAPGYPDAVQSGSVILGLPQAEAENGKVFHAGTRRQDGGIVTAGGRVLGVTTLGDSVAQAQQRAYALAARIRWPGKQLRQDIGWRARNRA</sequence>
<dbReference type="FunFam" id="3.40.50.20:FF:000006">
    <property type="entry name" value="Phosphoribosylamine--glycine ligase, chloroplastic"/>
    <property type="match status" value="1"/>
</dbReference>
<dbReference type="GO" id="GO:0006189">
    <property type="term" value="P:'de novo' IMP biosynthetic process"/>
    <property type="evidence" value="ECO:0007669"/>
    <property type="project" value="UniProtKB-UniRule"/>
</dbReference>
<dbReference type="NCBIfam" id="TIGR00877">
    <property type="entry name" value="purD"/>
    <property type="match status" value="1"/>
</dbReference>
<dbReference type="PROSITE" id="PS50975">
    <property type="entry name" value="ATP_GRASP"/>
    <property type="match status" value="1"/>
</dbReference>
<evidence type="ECO:0000259" key="17">
    <source>
        <dbReference type="PROSITE" id="PS50975"/>
    </source>
</evidence>
<dbReference type="AlphaFoldDB" id="A0AAE3CKJ2"/>
<comment type="cofactor">
    <cofactor evidence="2">
        <name>Mg(2+)</name>
        <dbReference type="ChEBI" id="CHEBI:18420"/>
    </cofactor>
</comment>
<organism evidence="18 19">
    <name type="scientific">Igneacidithiobacillus copahuensis</name>
    <dbReference type="NCBI Taxonomy" id="2724909"/>
    <lineage>
        <taxon>Bacteria</taxon>
        <taxon>Pseudomonadati</taxon>
        <taxon>Pseudomonadota</taxon>
        <taxon>Acidithiobacillia</taxon>
        <taxon>Acidithiobacillales</taxon>
        <taxon>Acidithiobacillaceae</taxon>
        <taxon>Igneacidithiobacillus</taxon>
    </lineage>
</organism>
<dbReference type="Pfam" id="PF01071">
    <property type="entry name" value="GARS_A"/>
    <property type="match status" value="1"/>
</dbReference>
<accession>A0AAE3CKJ2</accession>
<comment type="similarity">
    <text evidence="11 14">Belongs to the GARS family.</text>
</comment>
<keyword evidence="7 15" id="KW-0547">Nucleotide-binding</keyword>
<protein>
    <recommendedName>
        <fullName evidence="4 14">Phosphoribosylamine--glycine ligase</fullName>
        <ecNumber evidence="4 14">6.3.4.13</ecNumber>
    </recommendedName>
    <alternativeName>
        <fullName evidence="14">GARS</fullName>
    </alternativeName>
    <alternativeName>
        <fullName evidence="12 14">Glycinamide ribonucleotide synthetase</fullName>
    </alternativeName>
    <alternativeName>
        <fullName evidence="13 14">Phosphoribosylglycinamide synthetase</fullName>
    </alternativeName>
</protein>
<dbReference type="InterPro" id="IPR011761">
    <property type="entry name" value="ATP-grasp"/>
</dbReference>
<dbReference type="InterPro" id="IPR000115">
    <property type="entry name" value="PRibGlycinamide_synth"/>
</dbReference>
<evidence type="ECO:0000256" key="15">
    <source>
        <dbReference type="PROSITE-ProRule" id="PRU00409"/>
    </source>
</evidence>
<proteinExistence type="inferred from homology"/>
<evidence type="ECO:0000256" key="2">
    <source>
        <dbReference type="ARBA" id="ARBA00001946"/>
    </source>
</evidence>
<evidence type="ECO:0000256" key="5">
    <source>
        <dbReference type="ARBA" id="ARBA00022598"/>
    </source>
</evidence>
<keyword evidence="8 14" id="KW-0658">Purine biosynthesis</keyword>
<dbReference type="Gene3D" id="3.90.600.10">
    <property type="entry name" value="Phosphoribosylglycinamide synthetase, C-terminal domain"/>
    <property type="match status" value="1"/>
</dbReference>
<dbReference type="InterPro" id="IPR037123">
    <property type="entry name" value="PRibGlycinamide_synth_C_sf"/>
</dbReference>
<keyword evidence="6" id="KW-0479">Metal-binding</keyword>
<dbReference type="GO" id="GO:0046872">
    <property type="term" value="F:metal ion binding"/>
    <property type="evidence" value="ECO:0007669"/>
    <property type="project" value="UniProtKB-KW"/>
</dbReference>
<dbReference type="SUPFAM" id="SSF52440">
    <property type="entry name" value="PreATP-grasp domain"/>
    <property type="match status" value="1"/>
</dbReference>
<dbReference type="PANTHER" id="PTHR43472">
    <property type="entry name" value="PHOSPHORIBOSYLAMINE--GLYCINE LIGASE"/>
    <property type="match status" value="1"/>
</dbReference>
<evidence type="ECO:0000256" key="1">
    <source>
        <dbReference type="ARBA" id="ARBA00001936"/>
    </source>
</evidence>
<name>A0AAE3CKJ2_9PROT</name>
<dbReference type="Gene3D" id="3.40.50.20">
    <property type="match status" value="1"/>
</dbReference>
<evidence type="ECO:0000256" key="6">
    <source>
        <dbReference type="ARBA" id="ARBA00022723"/>
    </source>
</evidence>
<dbReference type="Pfam" id="PF02844">
    <property type="entry name" value="GARS_N"/>
    <property type="match status" value="1"/>
</dbReference>
<dbReference type="InterPro" id="IPR020560">
    <property type="entry name" value="PRibGlycinamide_synth_C-dom"/>
</dbReference>
<dbReference type="SMART" id="SM01209">
    <property type="entry name" value="GARS_A"/>
    <property type="match status" value="1"/>
</dbReference>
<dbReference type="Proteomes" id="UP001197378">
    <property type="component" value="Unassembled WGS sequence"/>
</dbReference>
<evidence type="ECO:0000313" key="18">
    <source>
        <dbReference type="EMBL" id="MBU2788932.1"/>
    </source>
</evidence>
<dbReference type="HAMAP" id="MF_00138">
    <property type="entry name" value="GARS"/>
    <property type="match status" value="1"/>
</dbReference>
<dbReference type="FunFam" id="3.90.600.10:FF:000001">
    <property type="entry name" value="Trifunctional purine biosynthetic protein adenosine-3"/>
    <property type="match status" value="1"/>
</dbReference>
<feature type="region of interest" description="Disordered" evidence="16">
    <location>
        <begin position="209"/>
        <end position="229"/>
    </location>
</feature>
<dbReference type="SUPFAM" id="SSF56059">
    <property type="entry name" value="Glutathione synthetase ATP-binding domain-like"/>
    <property type="match status" value="1"/>
</dbReference>
<keyword evidence="19" id="KW-1185">Reference proteome</keyword>
<dbReference type="InterPro" id="IPR013815">
    <property type="entry name" value="ATP_grasp_subdomain_1"/>
</dbReference>
<dbReference type="RefSeq" id="WP_215871721.1">
    <property type="nucleotide sequence ID" value="NZ_JAAXYO010000180.1"/>
</dbReference>